<keyword evidence="13 18" id="KW-0648">Protein biosynthesis</keyword>
<evidence type="ECO:0000256" key="8">
    <source>
        <dbReference type="ARBA" id="ARBA00022598"/>
    </source>
</evidence>
<comment type="cofactor">
    <cofactor evidence="17">
        <name>a divalent metal cation</name>
        <dbReference type="ChEBI" id="CHEBI:60240"/>
    </cofactor>
    <text evidence="17">Binds 1 divalent metal cation per subunit.</text>
</comment>
<feature type="binding site" evidence="17">
    <location>
        <position position="436"/>
    </location>
    <ligand>
        <name>a divalent metal cation</name>
        <dbReference type="ChEBI" id="CHEBI:60240"/>
    </ligand>
</feature>
<keyword evidence="12 18" id="KW-0067">ATP-binding</keyword>
<feature type="binding site" evidence="18">
    <location>
        <begin position="344"/>
        <end position="347"/>
    </location>
    <ligand>
        <name>ATP</name>
        <dbReference type="ChEBI" id="CHEBI:30616"/>
    </ligand>
</feature>
<dbReference type="Gene3D" id="1.10.287.40">
    <property type="entry name" value="Serine-tRNA synthetase, tRNA binding domain"/>
    <property type="match status" value="1"/>
</dbReference>
<feature type="binding site" evidence="18">
    <location>
        <begin position="226"/>
        <end position="228"/>
    </location>
    <ligand>
        <name>L-serine</name>
        <dbReference type="ChEBI" id="CHEBI:33384"/>
    </ligand>
</feature>
<dbReference type="Pfam" id="PF01975">
    <property type="entry name" value="SurE"/>
    <property type="match status" value="1"/>
</dbReference>
<dbReference type="FunFam" id="3.40.1210.10:FF:000001">
    <property type="entry name" value="5'/3'-nucleotidase SurE"/>
    <property type="match status" value="1"/>
</dbReference>
<comment type="caution">
    <text evidence="21">The sequence shown here is derived from an EMBL/GenBank/DDBJ whole genome shotgun (WGS) entry which is preliminary data.</text>
</comment>
<dbReference type="NCBIfam" id="NF001490">
    <property type="entry name" value="PRK00346.1-4"/>
    <property type="match status" value="1"/>
</dbReference>
<dbReference type="InterPro" id="IPR042103">
    <property type="entry name" value="SerRS_1_N_sf"/>
</dbReference>
<dbReference type="PRINTS" id="PR00981">
    <property type="entry name" value="TRNASYNTHSER"/>
</dbReference>
<evidence type="ECO:0000256" key="3">
    <source>
        <dbReference type="ARBA" id="ARBA00004496"/>
    </source>
</evidence>
<dbReference type="GO" id="GO:0046872">
    <property type="term" value="F:metal ion binding"/>
    <property type="evidence" value="ECO:0007669"/>
    <property type="project" value="UniProtKB-UniRule"/>
</dbReference>
<dbReference type="EC" id="6.1.1.11" evidence="18"/>
<comment type="caution">
    <text evidence="18">Lacks conserved residue(s) required for the propagation of feature annotation.</text>
</comment>
<comment type="catalytic activity">
    <reaction evidence="16 18">
        <text>tRNA(Ser) + L-serine + ATP = L-seryl-tRNA(Ser) + AMP + diphosphate + H(+)</text>
        <dbReference type="Rhea" id="RHEA:12292"/>
        <dbReference type="Rhea" id="RHEA-COMP:9669"/>
        <dbReference type="Rhea" id="RHEA-COMP:9703"/>
        <dbReference type="ChEBI" id="CHEBI:15378"/>
        <dbReference type="ChEBI" id="CHEBI:30616"/>
        <dbReference type="ChEBI" id="CHEBI:33019"/>
        <dbReference type="ChEBI" id="CHEBI:33384"/>
        <dbReference type="ChEBI" id="CHEBI:78442"/>
        <dbReference type="ChEBI" id="CHEBI:78533"/>
        <dbReference type="ChEBI" id="CHEBI:456215"/>
        <dbReference type="EC" id="6.1.1.11"/>
    </reaction>
</comment>
<dbReference type="Pfam" id="PF00587">
    <property type="entry name" value="tRNA-synt_2b"/>
    <property type="match status" value="1"/>
</dbReference>
<evidence type="ECO:0000256" key="15">
    <source>
        <dbReference type="ARBA" id="ARBA00047929"/>
    </source>
</evidence>
<keyword evidence="22" id="KW-1185">Reference proteome</keyword>
<evidence type="ECO:0000256" key="4">
    <source>
        <dbReference type="ARBA" id="ARBA00005045"/>
    </source>
</evidence>
<dbReference type="SUPFAM" id="SSF46589">
    <property type="entry name" value="tRNA-binding arm"/>
    <property type="match status" value="1"/>
</dbReference>
<evidence type="ECO:0000256" key="12">
    <source>
        <dbReference type="ARBA" id="ARBA00022840"/>
    </source>
</evidence>
<dbReference type="GO" id="GO:0004828">
    <property type="term" value="F:serine-tRNA ligase activity"/>
    <property type="evidence" value="ECO:0007669"/>
    <property type="project" value="UniProtKB-UniRule"/>
</dbReference>
<dbReference type="InterPro" id="IPR010978">
    <property type="entry name" value="tRNA-bd_arm"/>
</dbReference>
<evidence type="ECO:0000256" key="19">
    <source>
        <dbReference type="SAM" id="Coils"/>
    </source>
</evidence>
<dbReference type="InterPro" id="IPR002314">
    <property type="entry name" value="aa-tRNA-synt_IIb"/>
</dbReference>
<proteinExistence type="inferred from homology"/>
<evidence type="ECO:0000259" key="20">
    <source>
        <dbReference type="PROSITE" id="PS50862"/>
    </source>
</evidence>
<feature type="binding site" evidence="18">
    <location>
        <position position="280"/>
    </location>
    <ligand>
        <name>L-serine</name>
        <dbReference type="ChEBI" id="CHEBI:33384"/>
    </ligand>
</feature>
<dbReference type="GO" id="GO:0008253">
    <property type="term" value="F:5'-nucleotidase activity"/>
    <property type="evidence" value="ECO:0007669"/>
    <property type="project" value="UniProtKB-UniRule"/>
</dbReference>
<feature type="binding site" evidence="18">
    <location>
        <position position="380"/>
    </location>
    <ligand>
        <name>L-serine</name>
        <dbReference type="ChEBI" id="CHEBI:33384"/>
    </ligand>
</feature>
<gene>
    <name evidence="18" type="primary">serS</name>
    <name evidence="17" type="synonym">surE</name>
    <name evidence="21" type="ORF">D3874_09835</name>
</gene>
<evidence type="ECO:0000256" key="16">
    <source>
        <dbReference type="ARBA" id="ARBA00048823"/>
    </source>
</evidence>
<evidence type="ECO:0000256" key="14">
    <source>
        <dbReference type="ARBA" id="ARBA00023146"/>
    </source>
</evidence>
<comment type="catalytic activity">
    <reaction evidence="1 17">
        <text>a ribonucleoside 5'-phosphate + H2O = a ribonucleoside + phosphate</text>
        <dbReference type="Rhea" id="RHEA:12484"/>
        <dbReference type="ChEBI" id="CHEBI:15377"/>
        <dbReference type="ChEBI" id="CHEBI:18254"/>
        <dbReference type="ChEBI" id="CHEBI:43474"/>
        <dbReference type="ChEBI" id="CHEBI:58043"/>
        <dbReference type="EC" id="3.1.3.5"/>
    </reaction>
</comment>
<evidence type="ECO:0000256" key="10">
    <source>
        <dbReference type="ARBA" id="ARBA00022741"/>
    </source>
</evidence>
<keyword evidence="8 18" id="KW-0436">Ligase</keyword>
<feature type="domain" description="Aminoacyl-transfer RNA synthetases class-II family profile" evidence="20">
    <location>
        <begin position="168"/>
        <end position="405"/>
    </location>
</feature>
<comment type="subcellular location">
    <subcellularLocation>
        <location evidence="3 17">Cytoplasm</location>
    </subcellularLocation>
</comment>
<dbReference type="InterPro" id="IPR045864">
    <property type="entry name" value="aa-tRNA-synth_II/BPL/LPL"/>
</dbReference>
<dbReference type="AlphaFoldDB" id="A0A418WB69"/>
<dbReference type="InterPro" id="IPR033729">
    <property type="entry name" value="SerRS_core"/>
</dbReference>
<dbReference type="InterPro" id="IPR036523">
    <property type="entry name" value="SurE-like_sf"/>
</dbReference>
<name>A0A418WB69_9PROT</name>
<dbReference type="InterPro" id="IPR002828">
    <property type="entry name" value="SurE-like_Pase/nucleotidase"/>
</dbReference>
<evidence type="ECO:0000256" key="1">
    <source>
        <dbReference type="ARBA" id="ARBA00000815"/>
    </source>
</evidence>
<dbReference type="InterPro" id="IPR030048">
    <property type="entry name" value="SurE"/>
</dbReference>
<dbReference type="NCBIfam" id="TIGR00087">
    <property type="entry name" value="surE"/>
    <property type="match status" value="1"/>
</dbReference>
<dbReference type="SUPFAM" id="SSF55681">
    <property type="entry name" value="Class II aaRS and biotin synthetases"/>
    <property type="match status" value="1"/>
</dbReference>
<evidence type="ECO:0000256" key="5">
    <source>
        <dbReference type="ARBA" id="ARBA00010728"/>
    </source>
</evidence>
<evidence type="ECO:0000256" key="17">
    <source>
        <dbReference type="HAMAP-Rule" id="MF_00060"/>
    </source>
</evidence>
<evidence type="ECO:0000313" key="22">
    <source>
        <dbReference type="Proteomes" id="UP000284605"/>
    </source>
</evidence>
<dbReference type="PANTHER" id="PTHR43697:SF1">
    <property type="entry name" value="SERINE--TRNA LIGASE"/>
    <property type="match status" value="1"/>
</dbReference>
<dbReference type="Proteomes" id="UP000284605">
    <property type="component" value="Unassembled WGS sequence"/>
</dbReference>
<keyword evidence="10 17" id="KW-0547">Nucleotide-binding</keyword>
<dbReference type="InterPro" id="IPR006195">
    <property type="entry name" value="aa-tRNA-synth_II"/>
</dbReference>
<dbReference type="GO" id="GO:0005524">
    <property type="term" value="F:ATP binding"/>
    <property type="evidence" value="ECO:0007669"/>
    <property type="project" value="UniProtKB-UniRule"/>
</dbReference>
<organism evidence="21 22">
    <name type="scientific">Oleomonas cavernae</name>
    <dbReference type="NCBI Taxonomy" id="2320859"/>
    <lineage>
        <taxon>Bacteria</taxon>
        <taxon>Pseudomonadati</taxon>
        <taxon>Pseudomonadota</taxon>
        <taxon>Alphaproteobacteria</taxon>
        <taxon>Acetobacterales</taxon>
        <taxon>Acetobacteraceae</taxon>
        <taxon>Oleomonas</taxon>
    </lineage>
</organism>
<comment type="subunit">
    <text evidence="18">Homodimer. The tRNA molecule binds across the dimer.</text>
</comment>
<evidence type="ECO:0000256" key="18">
    <source>
        <dbReference type="HAMAP-Rule" id="MF_00176"/>
    </source>
</evidence>
<dbReference type="InterPro" id="IPR015866">
    <property type="entry name" value="Ser-tRNA-synth_1_N"/>
</dbReference>
<dbReference type="PROSITE" id="PS50862">
    <property type="entry name" value="AA_TRNA_LIGASE_II"/>
    <property type="match status" value="1"/>
</dbReference>
<dbReference type="OrthoDB" id="9804647at2"/>
<comment type="function">
    <text evidence="18">Catalyzes the attachment of serine to tRNA(Ser). Is also able to aminoacylate tRNA(Sec) with serine, to form the misacylated tRNA L-seryl-tRNA(Sec), which will be further converted into selenocysteinyl-tRNA(Sec).</text>
</comment>
<comment type="domain">
    <text evidence="18">Consists of two distinct domains, a catalytic core and a N-terminal extension that is involved in tRNA binding.</text>
</comment>
<dbReference type="UniPathway" id="UPA00906">
    <property type="reaction ID" value="UER00895"/>
</dbReference>
<feature type="coiled-coil region" evidence="19">
    <location>
        <begin position="30"/>
        <end position="64"/>
    </location>
</feature>
<comment type="similarity">
    <text evidence="6 17">Belongs to the SurE nucleotidase family.</text>
</comment>
<dbReference type="CDD" id="cd00770">
    <property type="entry name" value="SerRS_core"/>
    <property type="match status" value="1"/>
</dbReference>
<evidence type="ECO:0000256" key="6">
    <source>
        <dbReference type="ARBA" id="ARBA00011062"/>
    </source>
</evidence>
<keyword evidence="11 17" id="KW-0378">Hydrolase</keyword>
<dbReference type="Gene3D" id="3.40.1210.10">
    <property type="entry name" value="Survival protein SurE-like phosphatase/nucleotidase"/>
    <property type="match status" value="1"/>
</dbReference>
<dbReference type="GO" id="GO:0016260">
    <property type="term" value="P:selenocysteine biosynthetic process"/>
    <property type="evidence" value="ECO:0007669"/>
    <property type="project" value="UniProtKB-UniRule"/>
</dbReference>
<dbReference type="GO" id="GO:0005737">
    <property type="term" value="C:cytoplasm"/>
    <property type="evidence" value="ECO:0007669"/>
    <property type="project" value="UniProtKB-SubCell"/>
</dbReference>
<keyword evidence="19" id="KW-0175">Coiled coil</keyword>
<comment type="catalytic activity">
    <reaction evidence="15 18">
        <text>tRNA(Sec) + L-serine + ATP = L-seryl-tRNA(Sec) + AMP + diphosphate + H(+)</text>
        <dbReference type="Rhea" id="RHEA:42580"/>
        <dbReference type="Rhea" id="RHEA-COMP:9742"/>
        <dbReference type="Rhea" id="RHEA-COMP:10128"/>
        <dbReference type="ChEBI" id="CHEBI:15378"/>
        <dbReference type="ChEBI" id="CHEBI:30616"/>
        <dbReference type="ChEBI" id="CHEBI:33019"/>
        <dbReference type="ChEBI" id="CHEBI:33384"/>
        <dbReference type="ChEBI" id="CHEBI:78442"/>
        <dbReference type="ChEBI" id="CHEBI:78533"/>
        <dbReference type="ChEBI" id="CHEBI:456215"/>
        <dbReference type="EC" id="6.1.1.11"/>
    </reaction>
</comment>
<dbReference type="SUPFAM" id="SSF64167">
    <property type="entry name" value="SurE-like"/>
    <property type="match status" value="1"/>
</dbReference>
<comment type="function">
    <text evidence="17">Nucleotidase that shows phosphatase activity on nucleoside 5'-monophosphates.</text>
</comment>
<dbReference type="InterPro" id="IPR002317">
    <property type="entry name" value="Ser-tRNA-ligase_type_1"/>
</dbReference>
<comment type="pathway">
    <text evidence="4 18">Aminoacyl-tRNA biosynthesis; selenocysteinyl-tRNA(Sec) biosynthesis; L-seryl-tRNA(Sec) from L-serine and tRNA(Sec): step 1/1.</text>
</comment>
<protein>
    <recommendedName>
        <fullName evidence="17 18">Multifunctional fusion protein</fullName>
    </recommendedName>
    <domain>
        <recommendedName>
            <fullName evidence="18">Serine--tRNA ligase</fullName>
            <ecNumber evidence="18">6.1.1.11</ecNumber>
        </recommendedName>
        <alternativeName>
            <fullName evidence="18">Seryl-tRNA synthetase</fullName>
        </alternativeName>
        <alternativeName>
            <fullName evidence="18">Seryl-tRNA(Ser/Sec) synthetase</fullName>
            <shortName evidence="18">SerRS</shortName>
        </alternativeName>
    </domain>
    <domain>
        <recommendedName>
            <fullName evidence="17">5'-nucleotidase SurE</fullName>
            <ecNumber evidence="17">3.1.3.5</ecNumber>
        </recommendedName>
        <alternativeName>
            <fullName evidence="17">Nucleoside 5'-monophosphate phosphohydrolase</fullName>
        </alternativeName>
    </domain>
</protein>
<evidence type="ECO:0000256" key="13">
    <source>
        <dbReference type="ARBA" id="ARBA00022917"/>
    </source>
</evidence>
<keyword evidence="7 17" id="KW-0963">Cytoplasm</keyword>
<comment type="similarity">
    <text evidence="5 18">Belongs to the class-II aminoacyl-tRNA synthetase family. Type-1 seryl-tRNA synthetase subfamily.</text>
</comment>
<dbReference type="EC" id="3.1.3.5" evidence="17"/>
<accession>A0A418WB69</accession>
<feature type="binding site" evidence="18">
    <location>
        <begin position="257"/>
        <end position="259"/>
    </location>
    <ligand>
        <name>ATP</name>
        <dbReference type="ChEBI" id="CHEBI:30616"/>
    </ligand>
</feature>
<dbReference type="Pfam" id="PF02403">
    <property type="entry name" value="Seryl_tRNA_N"/>
    <property type="match status" value="1"/>
</dbReference>
<dbReference type="EMBL" id="QYUK01000011">
    <property type="protein sequence ID" value="RJF87291.1"/>
    <property type="molecule type" value="Genomic_DNA"/>
</dbReference>
<keyword evidence="14 18" id="KW-0030">Aminoacyl-tRNA synthetase</keyword>
<feature type="binding site" evidence="17">
    <location>
        <position position="468"/>
    </location>
    <ligand>
        <name>a divalent metal cation</name>
        <dbReference type="ChEBI" id="CHEBI:60240"/>
    </ligand>
</feature>
<keyword evidence="9 17" id="KW-0479">Metal-binding</keyword>
<feature type="binding site" evidence="17">
    <location>
        <position position="521"/>
    </location>
    <ligand>
        <name>a divalent metal cation</name>
        <dbReference type="ChEBI" id="CHEBI:60240"/>
    </ligand>
</feature>
<dbReference type="GO" id="GO:0006434">
    <property type="term" value="P:seryl-tRNA aminoacylation"/>
    <property type="evidence" value="ECO:0007669"/>
    <property type="project" value="UniProtKB-UniRule"/>
</dbReference>
<evidence type="ECO:0000256" key="9">
    <source>
        <dbReference type="ARBA" id="ARBA00022723"/>
    </source>
</evidence>
<dbReference type="PANTHER" id="PTHR43697">
    <property type="entry name" value="SERYL-TRNA SYNTHETASE"/>
    <property type="match status" value="1"/>
</dbReference>
<sequence length="686" mass="74454">MHDLKLIRDDPAAFDARLERRGFAPSADGVIALDQQRRALQTRLQEMQARRNDASREIGQVKSKGGDAATLMEEVAGLKGAIQAGEEEDRKLAGEIEALLATLPNLPDPAVPPGGEEANTEIRRWGTPTKTEGAAHYELGEGLGLMDFEAAARMSGARFVVLKGALARLERALGAFMLDLHTSEFGYTEVAPPVLVRDDAVYGTGQLPKFAEDLFRTTNGFWLVPTAEVPLTNLVREQILDEAQLPLRFTALTPCFRSEAGSAGRDTRGMIRQHQFSKVELVSIATPEQSAAEHERMTNCAEEVLKRLNLPYRVLLLAAGDMGFGATKTYDIEVWLPGQKTYREISSCSNCGDFQARRMQTRARLGNAKGTRPVHTLNGSGLAVGRTLVAVLENYARDDGTIEVPLVLRPYMGGLEVIAPMAETDDKPLRILVTNDDGIHAPGLKILTQIAKALSGDVWVVAPETEQSGASHSLTLTKPLRIRKVGPRRFAVEGTPTDCVMLALETIIKGRKPDLVLSGVNRGANMGEDVTYSGTIAAAMEGTFLGVPSIALSQSMGFDRSQPVQWPCAATHGPAVVRRLLETGWPDDVLINVNFPNCAPEAVSGIRVTHQGRRGAASLSIDERVDARGNAYYWLGYRRNPGPVEPDSDIEAVYAGAISVTALHMNLTHYDTQASLRHAFAQKPVT</sequence>
<evidence type="ECO:0000256" key="7">
    <source>
        <dbReference type="ARBA" id="ARBA00022490"/>
    </source>
</evidence>
<comment type="cofactor">
    <cofactor evidence="2">
        <name>Mg(2+)</name>
        <dbReference type="ChEBI" id="CHEBI:18420"/>
    </cofactor>
</comment>
<feature type="binding site" evidence="17">
    <location>
        <position position="437"/>
    </location>
    <ligand>
        <name>a divalent metal cation</name>
        <dbReference type="ChEBI" id="CHEBI:60240"/>
    </ligand>
</feature>
<evidence type="ECO:0000256" key="2">
    <source>
        <dbReference type="ARBA" id="ARBA00001946"/>
    </source>
</evidence>
<evidence type="ECO:0000256" key="11">
    <source>
        <dbReference type="ARBA" id="ARBA00022801"/>
    </source>
</evidence>
<reference evidence="21 22" key="1">
    <citation type="submission" date="2018-09" db="EMBL/GenBank/DDBJ databases">
        <authorList>
            <person name="Zhu H."/>
        </authorList>
    </citation>
    <scope>NUCLEOTIDE SEQUENCE [LARGE SCALE GENOMIC DNA]</scope>
    <source>
        <strain evidence="21 22">K1W22B-8</strain>
    </source>
</reference>
<dbReference type="NCBIfam" id="TIGR00414">
    <property type="entry name" value="serS"/>
    <property type="match status" value="1"/>
</dbReference>
<dbReference type="HAMAP" id="MF_00176">
    <property type="entry name" value="Ser_tRNA_synth_type1"/>
    <property type="match status" value="1"/>
</dbReference>
<dbReference type="Gene3D" id="3.30.930.10">
    <property type="entry name" value="Bira Bifunctional Protein, Domain 2"/>
    <property type="match status" value="1"/>
</dbReference>
<evidence type="ECO:0000313" key="21">
    <source>
        <dbReference type="EMBL" id="RJF87291.1"/>
    </source>
</evidence>
<dbReference type="HAMAP" id="MF_00060">
    <property type="entry name" value="SurE"/>
    <property type="match status" value="1"/>
</dbReference>